<keyword evidence="2" id="KW-1185">Reference proteome</keyword>
<reference evidence="1" key="1">
    <citation type="submission" date="2022-12" db="EMBL/GenBank/DDBJ databases">
        <title>Genome Sequence of Lasiodiplodia mahajangana.</title>
        <authorList>
            <person name="Buettner E."/>
        </authorList>
    </citation>
    <scope>NUCLEOTIDE SEQUENCE</scope>
    <source>
        <strain evidence="1">VT137</strain>
    </source>
</reference>
<organism evidence="1 2">
    <name type="scientific">Lasiodiplodia mahajangana</name>
    <dbReference type="NCBI Taxonomy" id="1108764"/>
    <lineage>
        <taxon>Eukaryota</taxon>
        <taxon>Fungi</taxon>
        <taxon>Dikarya</taxon>
        <taxon>Ascomycota</taxon>
        <taxon>Pezizomycotina</taxon>
        <taxon>Dothideomycetes</taxon>
        <taxon>Dothideomycetes incertae sedis</taxon>
        <taxon>Botryosphaeriales</taxon>
        <taxon>Botryosphaeriaceae</taxon>
        <taxon>Lasiodiplodia</taxon>
    </lineage>
</organism>
<evidence type="ECO:0000313" key="2">
    <source>
        <dbReference type="Proteomes" id="UP001153332"/>
    </source>
</evidence>
<protein>
    <submittedName>
        <fullName evidence="1">Uncharacterized protein</fullName>
    </submittedName>
</protein>
<dbReference type="Proteomes" id="UP001153332">
    <property type="component" value="Unassembled WGS sequence"/>
</dbReference>
<accession>A0ACC2K053</accession>
<sequence>MSATQTQSIRLETCEEENHRTWILSESNKILAAVQEAQRLSKKRKRGNMCKRNNKDKIAKLMVQDAAVHPDVDATHNDALLRFTTLLDPEEHVTSCGFSASHEHSQEFPKVQGAEKERHTNVSSMSNTSSTHVKIAPAPQPQEPPKQPEPSHTEEEIRENSSKVDNLRHLIDPAILAFEHAAAVQRGSVPASPNSDGSQLYLQRAAVAELVAQDRQFDAFKKALTFAYRNVSELPGVLHFTVRYGRYTYHPGVTYPVVLFILEGGWPDANMRSRLAYYLLGGMLECYGNLPFPDRVDVRELGFGCSSLVAQYGFDSDLRIGYGACETGRVRKRIIEDMCLREV</sequence>
<gene>
    <name evidence="1" type="ORF">O1611_g519</name>
</gene>
<comment type="caution">
    <text evidence="1">The sequence shown here is derived from an EMBL/GenBank/DDBJ whole genome shotgun (WGS) entry which is preliminary data.</text>
</comment>
<name>A0ACC2K053_9PEZI</name>
<dbReference type="EMBL" id="JAPUUL010000045">
    <property type="protein sequence ID" value="KAJ8133099.1"/>
    <property type="molecule type" value="Genomic_DNA"/>
</dbReference>
<evidence type="ECO:0000313" key="1">
    <source>
        <dbReference type="EMBL" id="KAJ8133099.1"/>
    </source>
</evidence>
<proteinExistence type="predicted"/>